<gene>
    <name evidence="9" type="ORF">N325_10503</name>
</gene>
<comment type="similarity">
    <text evidence="3">Belongs to the ODF2 family.</text>
</comment>
<protein>
    <submittedName>
        <fullName evidence="9">Outer dense fiber protein 2-like</fullName>
    </submittedName>
</protein>
<keyword evidence="4" id="KW-0963">Cytoplasm</keyword>
<evidence type="ECO:0000256" key="2">
    <source>
        <dbReference type="ARBA" id="ARBA00004138"/>
    </source>
</evidence>
<name>A0A091K8P4_COLST</name>
<organism evidence="9 10">
    <name type="scientific">Colius striatus</name>
    <name type="common">Speckled mousebird</name>
    <dbReference type="NCBI Taxonomy" id="57412"/>
    <lineage>
        <taxon>Eukaryota</taxon>
        <taxon>Metazoa</taxon>
        <taxon>Chordata</taxon>
        <taxon>Craniata</taxon>
        <taxon>Vertebrata</taxon>
        <taxon>Euteleostomi</taxon>
        <taxon>Archelosauria</taxon>
        <taxon>Archosauria</taxon>
        <taxon>Dinosauria</taxon>
        <taxon>Saurischia</taxon>
        <taxon>Theropoda</taxon>
        <taxon>Coelurosauria</taxon>
        <taxon>Aves</taxon>
        <taxon>Neognathae</taxon>
        <taxon>Neoaves</taxon>
        <taxon>Telluraves</taxon>
        <taxon>Coraciimorphae</taxon>
        <taxon>Coliiformes</taxon>
        <taxon>Coliidae</taxon>
        <taxon>Colius</taxon>
    </lineage>
</organism>
<dbReference type="PANTHER" id="PTHR23162:SF7">
    <property type="entry name" value="PROTEIN BCAP"/>
    <property type="match status" value="1"/>
</dbReference>
<evidence type="ECO:0000256" key="5">
    <source>
        <dbReference type="ARBA" id="ARBA00023054"/>
    </source>
</evidence>
<feature type="coiled-coil region" evidence="8">
    <location>
        <begin position="39"/>
        <end position="101"/>
    </location>
</feature>
<feature type="coiled-coil region" evidence="8">
    <location>
        <begin position="162"/>
        <end position="210"/>
    </location>
</feature>
<sequence>QTLEKKITEWKLQVGEYKQQMSAVRKTSEQKKTSLKKAISSQKQRAEHFEAAVEKLTSKIREREVRLSKILSAADVWKNWLDRVVEEKALLEIQTEDLKKQIISLLEDLIRKEEWRRNSDEEILGKLNSVNSENEKIYLENEKLKASLATLGNITASVENELLNLQEKAKLQENIVEQYKTQVQKLQTTVEELKSRYERVLNENKRITENKCLEAEKETLFEVTRSRAEALLWVQLDQDITLKVSATASLLAEQPVIHRKKISHISSTYWMEQFEAVYLTSVGSHSLEEEKYNIQKKYEDLKRQLEKLEFQNEELACQLKQEDETLQCSKLQLEEKIAEYNGLTRQLESALEEGRRMIAEELEKMSCKEQTLQAKILLLETEVREGQAEKKRLLSLLHHNEKHHEVCLKELENSLQKSENRNQSIQNYAQFLKASYIIMLG</sequence>
<evidence type="ECO:0000256" key="4">
    <source>
        <dbReference type="ARBA" id="ARBA00022490"/>
    </source>
</evidence>
<evidence type="ECO:0000313" key="10">
    <source>
        <dbReference type="Proteomes" id="UP000053615"/>
    </source>
</evidence>
<dbReference type="AlphaFoldDB" id="A0A091K8P4"/>
<dbReference type="GO" id="GO:0005814">
    <property type="term" value="C:centriole"/>
    <property type="evidence" value="ECO:0007669"/>
    <property type="project" value="UniProtKB-SubCell"/>
</dbReference>
<dbReference type="GO" id="GO:0036064">
    <property type="term" value="C:ciliary basal body"/>
    <property type="evidence" value="ECO:0007669"/>
    <property type="project" value="TreeGrafter"/>
</dbReference>
<feature type="non-terminal residue" evidence="9">
    <location>
        <position position="441"/>
    </location>
</feature>
<keyword evidence="6" id="KW-0206">Cytoskeleton</keyword>
<evidence type="ECO:0000256" key="3">
    <source>
        <dbReference type="ARBA" id="ARBA00009316"/>
    </source>
</evidence>
<feature type="coiled-coil region" evidence="8">
    <location>
        <begin position="284"/>
        <end position="353"/>
    </location>
</feature>
<dbReference type="PANTHER" id="PTHR23162">
    <property type="entry name" value="OUTER DENSE FIBER OF SPERM TAILS 2"/>
    <property type="match status" value="1"/>
</dbReference>
<dbReference type="EMBL" id="KK549651">
    <property type="protein sequence ID" value="KFP33395.1"/>
    <property type="molecule type" value="Genomic_DNA"/>
</dbReference>
<evidence type="ECO:0000256" key="1">
    <source>
        <dbReference type="ARBA" id="ARBA00004114"/>
    </source>
</evidence>
<keyword evidence="7" id="KW-0966">Cell projection</keyword>
<keyword evidence="10" id="KW-1185">Reference proteome</keyword>
<evidence type="ECO:0000256" key="8">
    <source>
        <dbReference type="SAM" id="Coils"/>
    </source>
</evidence>
<evidence type="ECO:0000256" key="6">
    <source>
        <dbReference type="ARBA" id="ARBA00023212"/>
    </source>
</evidence>
<keyword evidence="5 8" id="KW-0175">Coiled coil</keyword>
<proteinExistence type="inferred from homology"/>
<feature type="non-terminal residue" evidence="9">
    <location>
        <position position="1"/>
    </location>
</feature>
<dbReference type="GO" id="GO:1902018">
    <property type="term" value="P:negative regulation of cilium assembly"/>
    <property type="evidence" value="ECO:0007669"/>
    <property type="project" value="TreeGrafter"/>
</dbReference>
<dbReference type="InterPro" id="IPR026099">
    <property type="entry name" value="Odf2-rel"/>
</dbReference>
<evidence type="ECO:0000313" key="9">
    <source>
        <dbReference type="EMBL" id="KFP33395.1"/>
    </source>
</evidence>
<comment type="subcellular location">
    <subcellularLocation>
        <location evidence="2">Cell projection</location>
        <location evidence="2">Cilium</location>
    </subcellularLocation>
    <subcellularLocation>
        <location evidence="1">Cytoplasm</location>
        <location evidence="1">Cytoskeleton</location>
        <location evidence="1">Microtubule organizing center</location>
        <location evidence="1">Centrosome</location>
        <location evidence="1">Centriole</location>
    </subcellularLocation>
</comment>
<accession>A0A091K8P4</accession>
<evidence type="ECO:0000256" key="7">
    <source>
        <dbReference type="ARBA" id="ARBA00023273"/>
    </source>
</evidence>
<dbReference type="Proteomes" id="UP000053615">
    <property type="component" value="Unassembled WGS sequence"/>
</dbReference>
<reference evidence="9 10" key="1">
    <citation type="submission" date="2014-04" db="EMBL/GenBank/DDBJ databases">
        <title>Genome evolution of avian class.</title>
        <authorList>
            <person name="Zhang G."/>
            <person name="Li C."/>
        </authorList>
    </citation>
    <scope>NUCLEOTIDE SEQUENCE [LARGE SCALE GENOMIC DNA]</scope>
    <source>
        <strain evidence="9">BGI_N325</strain>
    </source>
</reference>
<dbReference type="GO" id="GO:0005813">
    <property type="term" value="C:centrosome"/>
    <property type="evidence" value="ECO:0007669"/>
    <property type="project" value="TreeGrafter"/>
</dbReference>